<keyword evidence="1 2" id="KW-1133">Transmembrane helix</keyword>
<reference evidence="4" key="1">
    <citation type="submission" date="2023-03" db="EMBL/GenBank/DDBJ databases">
        <title>Mating type loci evolution in Malassezia.</title>
        <authorList>
            <person name="Coelho M.A."/>
        </authorList>
    </citation>
    <scope>NUCLEOTIDE SEQUENCE</scope>
    <source>
        <strain evidence="4">CBS 11721</strain>
    </source>
</reference>
<comment type="subcellular location">
    <subcellularLocation>
        <location evidence="1">Endoplasmic reticulum membrane</location>
        <topology evidence="1">Single-pass type I membrane protein</topology>
    </subcellularLocation>
    <text evidence="1">The ERMES/MDM complex localizes to a few discrete foci (around 10 per single cell), that represent mitochondria-endoplasmic reticulum junctions. These foci are often found next to mtDNA nucleoids.</text>
</comment>
<dbReference type="GO" id="GO:1990456">
    <property type="term" value="P:mitochondrion-endoplasmic reticulum membrane tethering"/>
    <property type="evidence" value="ECO:0007669"/>
    <property type="project" value="TreeGrafter"/>
</dbReference>
<gene>
    <name evidence="1 4" type="primary">MMM1</name>
    <name evidence="4" type="ORF">MCUN1_003239</name>
</gene>
<dbReference type="Proteomes" id="UP001219933">
    <property type="component" value="Chromosome 4"/>
</dbReference>
<dbReference type="GO" id="GO:0015914">
    <property type="term" value="P:phospholipid transport"/>
    <property type="evidence" value="ECO:0007669"/>
    <property type="project" value="TreeGrafter"/>
</dbReference>
<dbReference type="Pfam" id="PF10296">
    <property type="entry name" value="MMM1"/>
    <property type="match status" value="1"/>
</dbReference>
<dbReference type="AlphaFoldDB" id="A0AAF0J7R8"/>
<name>A0AAF0J7R8_9BASI</name>
<keyword evidence="1 2" id="KW-0812">Transmembrane</keyword>
<feature type="topological domain" description="Cytoplasmic" evidence="1">
    <location>
        <begin position="38"/>
        <end position="318"/>
    </location>
</feature>
<dbReference type="HAMAP" id="MF_03103">
    <property type="entry name" value="Mmm1"/>
    <property type="match status" value="1"/>
</dbReference>
<sequence>MSFGPQTPSGPTFFQGFIVGQLVFLVGLVFLFRYFYVADVPQSLEQQRKQLIERTVAQQKSLAARSTASKPQGSPYCLNSLYDVLARNGYDVSVHPPESLDWLNVIVASAIASYRTSIVSAAGSVQSDPNAPLPSLQSPEKAAVKKLLEHAMNTAVSGRTFNLLDYITVTDIDFGCQFPQFRNARIQPDETGDCARLQIDFDYVDQISIGIDTRLLMNFSQLRFGSLALAMTLRIERISGTFGVEIGPRRATNTRTPEIRVSIYPDFVLQAHLSSIIGSKDKLQDVPKIEEILITRMRMFIVQHLVWPKCWSIPLPGV</sequence>
<evidence type="ECO:0000313" key="5">
    <source>
        <dbReference type="Proteomes" id="UP001219933"/>
    </source>
</evidence>
<accession>A0AAF0J7R8</accession>
<dbReference type="GO" id="GO:0045040">
    <property type="term" value="P:protein insertion into mitochondrial outer membrane"/>
    <property type="evidence" value="ECO:0007669"/>
    <property type="project" value="UniProtKB-UniRule"/>
</dbReference>
<evidence type="ECO:0000256" key="2">
    <source>
        <dbReference type="SAM" id="Phobius"/>
    </source>
</evidence>
<dbReference type="PANTHER" id="PTHR13466">
    <property type="entry name" value="TEX2 PROTEIN-RELATED"/>
    <property type="match status" value="1"/>
</dbReference>
<dbReference type="GO" id="GO:0032865">
    <property type="term" value="C:ERMES complex"/>
    <property type="evidence" value="ECO:0007669"/>
    <property type="project" value="UniProtKB-UniRule"/>
</dbReference>
<evidence type="ECO:0000259" key="3">
    <source>
        <dbReference type="Pfam" id="PF10296"/>
    </source>
</evidence>
<comment type="function">
    <text evidence="1">Component of the ERMES/MDM complex, which serves as a molecular tether to connect the endoplasmic reticulum (ER) and mitochondria. Components of this complex are involved in the control of mitochondrial shape and protein biogenesis, and function in nonvesicular lipid trafficking between the ER and mitochondria. The MDM12-MMM1 subcomplex functions in the major beta-barrel assembly pathway that is responsible for biogenesis of all outer membrane beta-barrel proteins, and acts in a late step after the SAM complex. The MDM10-MDM12-MMM1 subcomplex further acts in the TOM40-specific pathway after the action of the MDM12-MMM1 complex. Essential for establishing and maintaining the structure of mitochondria and maintenance of mtDNA nucleoids.</text>
</comment>
<dbReference type="InterPro" id="IPR019411">
    <property type="entry name" value="MMM1_dom"/>
</dbReference>
<comment type="subunit">
    <text evidence="1">Homodimer. Component of the ER-mitochondria encounter structure (ERMES) or MDM complex, composed of MMM1, MDM10, MDM12 and MDM34. A MMM1 homodimer associates with one molecule of MDM12 on each side in a pairwise head-to-tail manner, and the SMP-LTD domains of MMM1 and MDM12 generate a continuous hydrophobic tunnel for phospholipid trafficking.</text>
</comment>
<dbReference type="GO" id="GO:0008289">
    <property type="term" value="F:lipid binding"/>
    <property type="evidence" value="ECO:0007669"/>
    <property type="project" value="TreeGrafter"/>
</dbReference>
<evidence type="ECO:0000313" key="4">
    <source>
        <dbReference type="EMBL" id="WFD36360.1"/>
    </source>
</evidence>
<protein>
    <recommendedName>
        <fullName evidence="1">Maintenance of mitochondrial morphology protein 1</fullName>
    </recommendedName>
</protein>
<organism evidence="4 5">
    <name type="scientific">Malassezia cuniculi</name>
    <dbReference type="NCBI Taxonomy" id="948313"/>
    <lineage>
        <taxon>Eukaryota</taxon>
        <taxon>Fungi</taxon>
        <taxon>Dikarya</taxon>
        <taxon>Basidiomycota</taxon>
        <taxon>Ustilaginomycotina</taxon>
        <taxon>Malasseziomycetes</taxon>
        <taxon>Malasseziales</taxon>
        <taxon>Malasseziaceae</taxon>
        <taxon>Malassezia</taxon>
    </lineage>
</organism>
<feature type="domain" description="MMM1" evidence="3">
    <location>
        <begin position="83"/>
        <end position="317"/>
    </location>
</feature>
<keyword evidence="1" id="KW-0256">Endoplasmic reticulum</keyword>
<keyword evidence="5" id="KW-1185">Reference proteome</keyword>
<proteinExistence type="inferred from homology"/>
<evidence type="ECO:0000256" key="1">
    <source>
        <dbReference type="HAMAP-Rule" id="MF_03103"/>
    </source>
</evidence>
<dbReference type="InterPro" id="IPR027537">
    <property type="entry name" value="Mmm1"/>
</dbReference>
<dbReference type="GO" id="GO:0005789">
    <property type="term" value="C:endoplasmic reticulum membrane"/>
    <property type="evidence" value="ECO:0007669"/>
    <property type="project" value="UniProtKB-SubCell"/>
</dbReference>
<dbReference type="EMBL" id="CP119880">
    <property type="protein sequence ID" value="WFD36360.1"/>
    <property type="molecule type" value="Genomic_DNA"/>
</dbReference>
<feature type="transmembrane region" description="Helical" evidence="2">
    <location>
        <begin position="12"/>
        <end position="36"/>
    </location>
</feature>
<comment type="similarity">
    <text evidence="1">Belongs to the MMM1 family.</text>
</comment>
<feature type="topological domain" description="Lumenal" evidence="1">
    <location>
        <begin position="1"/>
        <end position="16"/>
    </location>
</feature>
<dbReference type="PANTHER" id="PTHR13466:SF0">
    <property type="entry name" value="SMP-LTD DOMAIN-CONTAINING PROTEIN"/>
    <property type="match status" value="1"/>
</dbReference>
<keyword evidence="1 2" id="KW-0472">Membrane</keyword>
<dbReference type="CDD" id="cd21671">
    <property type="entry name" value="SMP_Mmm1"/>
    <property type="match status" value="1"/>
</dbReference>